<dbReference type="PANTHER" id="PTHR35509">
    <property type="entry name" value="DOMAIN PROTEIN, PUTATIVE (DUF1995)-RELATED"/>
    <property type="match status" value="1"/>
</dbReference>
<evidence type="ECO:0000313" key="3">
    <source>
        <dbReference type="Proteomes" id="UP000008141"/>
    </source>
</evidence>
<dbReference type="InterPro" id="IPR053021">
    <property type="entry name" value="Chloroplast_ADK"/>
</dbReference>
<dbReference type="RefSeq" id="XP_005849600.1">
    <property type="nucleotide sequence ID" value="XM_005849538.1"/>
</dbReference>
<dbReference type="OrthoDB" id="439792at2759"/>
<dbReference type="eggNOG" id="KOG3078">
    <property type="taxonomic scope" value="Eukaryota"/>
</dbReference>
<dbReference type="Pfam" id="PF09353">
    <property type="entry name" value="DUF1995"/>
    <property type="match status" value="1"/>
</dbReference>
<accession>E1Z9D4</accession>
<keyword evidence="3" id="KW-1185">Reference proteome</keyword>
<gene>
    <name evidence="2" type="ORF">CHLNCDRAFT_21254</name>
</gene>
<dbReference type="AlphaFoldDB" id="E1Z9D4"/>
<dbReference type="InParanoid" id="E1Z9D4"/>
<evidence type="ECO:0000259" key="1">
    <source>
        <dbReference type="Pfam" id="PF09353"/>
    </source>
</evidence>
<name>E1Z9D4_CHLVA</name>
<protein>
    <recommendedName>
        <fullName evidence="1">DUF1995 domain-containing protein</fullName>
    </recommendedName>
</protein>
<feature type="domain" description="DUF1995" evidence="1">
    <location>
        <begin position="88"/>
        <end position="381"/>
    </location>
</feature>
<dbReference type="Proteomes" id="UP000008141">
    <property type="component" value="Unassembled WGS sequence"/>
</dbReference>
<dbReference type="KEGG" id="cvr:CHLNCDRAFT_21254"/>
<dbReference type="STRING" id="554065.E1Z9D4"/>
<dbReference type="GeneID" id="17356829"/>
<evidence type="ECO:0000313" key="2">
    <source>
        <dbReference type="EMBL" id="EFN57498.1"/>
    </source>
</evidence>
<proteinExistence type="predicted"/>
<organism evidence="3">
    <name type="scientific">Chlorella variabilis</name>
    <name type="common">Green alga</name>
    <dbReference type="NCBI Taxonomy" id="554065"/>
    <lineage>
        <taxon>Eukaryota</taxon>
        <taxon>Viridiplantae</taxon>
        <taxon>Chlorophyta</taxon>
        <taxon>core chlorophytes</taxon>
        <taxon>Trebouxiophyceae</taxon>
        <taxon>Chlorellales</taxon>
        <taxon>Chlorellaceae</taxon>
        <taxon>Chlorella clade</taxon>
        <taxon>Chlorella</taxon>
    </lineage>
</organism>
<dbReference type="InterPro" id="IPR018962">
    <property type="entry name" value="DUF1995"/>
</dbReference>
<dbReference type="OMA" id="FFPIYGA"/>
<sequence>MRAIAQAHGCSARAVPAGGRSACAAAAAGRSKAASPGSIPCRSSPHASLRLHVRAAAAEDGAAAAGTAVADTPAPIPTRLNTIPHERTTRQHFYREATTAIKRAIDAGETRVLARCTIPELNTEFDVYRVGTLLELVREVATSLAADGKRVKVCVQQALGQGVFQGMPLSLNGVLRIMKQMDWGESAEKGVSSARGGVVGCLFCVHTGRSHEEGMCACSAWLVHSSPCPVLTSLTCHPATAADRILTGNLGAAEVEDADAFVLIAPQNIVGHSIMPLLSEMVAAAEEAGKPMVLINPKLTDIQSAAGVMSVRGRQDRLDFTATFGTAYHFRLLYKGVSMHPIMGALRHEHDGPWEVFRRVELGPGVEEYQLIGSFDREPTPPLITDAFKAAWAKQA</sequence>
<dbReference type="PANTHER" id="PTHR35509:SF6">
    <property type="entry name" value="ADENYLATE KINASE"/>
    <property type="match status" value="1"/>
</dbReference>
<dbReference type="EMBL" id="GL433839">
    <property type="protein sequence ID" value="EFN57498.1"/>
    <property type="molecule type" value="Genomic_DNA"/>
</dbReference>
<reference evidence="2 3" key="1">
    <citation type="journal article" date="2010" name="Plant Cell">
        <title>The Chlorella variabilis NC64A genome reveals adaptation to photosymbiosis, coevolution with viruses, and cryptic sex.</title>
        <authorList>
            <person name="Blanc G."/>
            <person name="Duncan G."/>
            <person name="Agarkova I."/>
            <person name="Borodovsky M."/>
            <person name="Gurnon J."/>
            <person name="Kuo A."/>
            <person name="Lindquist E."/>
            <person name="Lucas S."/>
            <person name="Pangilinan J."/>
            <person name="Polle J."/>
            <person name="Salamov A."/>
            <person name="Terry A."/>
            <person name="Yamada T."/>
            <person name="Dunigan D.D."/>
            <person name="Grigoriev I.V."/>
            <person name="Claverie J.M."/>
            <person name="Van Etten J.L."/>
        </authorList>
    </citation>
    <scope>NUCLEOTIDE SEQUENCE [LARGE SCALE GENOMIC DNA]</scope>
    <source>
        <strain evidence="2 3">NC64A</strain>
    </source>
</reference>